<protein>
    <submittedName>
        <fullName evidence="1">T9SS type A sorting domain-containing protein</fullName>
    </submittedName>
</protein>
<comment type="caution">
    <text evidence="1">The sequence shown here is derived from an EMBL/GenBank/DDBJ whole genome shotgun (WGS) entry which is preliminary data.</text>
</comment>
<dbReference type="InterPro" id="IPR011110">
    <property type="entry name" value="Reg_prop"/>
</dbReference>
<accession>A0A832DF66</accession>
<dbReference type="EMBL" id="DSVI01000007">
    <property type="protein sequence ID" value="HGT47539.1"/>
    <property type="molecule type" value="Genomic_DNA"/>
</dbReference>
<dbReference type="Gene3D" id="2.130.10.10">
    <property type="entry name" value="YVTN repeat-like/Quinoprotein amine dehydrogenase"/>
    <property type="match status" value="3"/>
</dbReference>
<proteinExistence type="predicted"/>
<dbReference type="Gene3D" id="2.60.40.4070">
    <property type="match status" value="1"/>
</dbReference>
<evidence type="ECO:0000313" key="1">
    <source>
        <dbReference type="EMBL" id="HGT47539.1"/>
    </source>
</evidence>
<dbReference type="AlphaFoldDB" id="A0A832DF66"/>
<dbReference type="InterPro" id="IPR015943">
    <property type="entry name" value="WD40/YVTN_repeat-like_dom_sf"/>
</dbReference>
<name>A0A832DF66_9BACT</name>
<reference evidence="1" key="1">
    <citation type="journal article" date="2020" name="mSystems">
        <title>Genome- and Community-Level Interaction Insights into Carbon Utilization and Element Cycling Functions of Hydrothermarchaeota in Hydrothermal Sediment.</title>
        <authorList>
            <person name="Zhou Z."/>
            <person name="Liu Y."/>
            <person name="Xu W."/>
            <person name="Pan J."/>
            <person name="Luo Z.H."/>
            <person name="Li M."/>
        </authorList>
    </citation>
    <scope>NUCLEOTIDE SEQUENCE [LARGE SCALE GENOMIC DNA]</scope>
    <source>
        <strain evidence="1">SpSt-500</strain>
    </source>
</reference>
<dbReference type="InterPro" id="IPR026444">
    <property type="entry name" value="Secre_tail"/>
</dbReference>
<gene>
    <name evidence="1" type="ORF">ENS56_05865</name>
</gene>
<dbReference type="SUPFAM" id="SSF63829">
    <property type="entry name" value="Calcium-dependent phosphotriesterase"/>
    <property type="match status" value="2"/>
</dbReference>
<organism evidence="1">
    <name type="scientific">Ignavibacterium album</name>
    <dbReference type="NCBI Taxonomy" id="591197"/>
    <lineage>
        <taxon>Bacteria</taxon>
        <taxon>Pseudomonadati</taxon>
        <taxon>Ignavibacteriota</taxon>
        <taxon>Ignavibacteria</taxon>
        <taxon>Ignavibacteriales</taxon>
        <taxon>Ignavibacteriaceae</taxon>
        <taxon>Ignavibacterium</taxon>
    </lineage>
</organism>
<dbReference type="Pfam" id="PF07494">
    <property type="entry name" value="Reg_prop"/>
    <property type="match status" value="3"/>
</dbReference>
<sequence>MKGEILNKILITVLLVFHCVSFSQQNNEWIPFLSSVNSTREMTFYNNSLWIATGGGLFKYDINSGLSVKYDRTNTNLPFYTINNLIKDNQGNLWLGTNDIIIKYDGNTFTKFRATDLGMSGSVSLVKIRIDNQGSVWFGFAGGGFLKFNGTNWQVFTLNNIGITTSSMTDFDIDNNGSLWIATYGYFLFKYDGSTTTVYDYTNSGIISQNIKSVVIDNQNNKWIGTPIGLQKFDDQNWITFNTFNSGLTSNYISKLRLDNQYNLWISTLFPGAVVKYNGTSWQVFDNTNSPIDGLYSYTNDSIGNMWFANDGKVFKLQNNNWVQLNNYTDFKSYSVVTSFAQDSLGNYWFGTYFSGLIKFDGTNWQDFNTSNSGLPSNFIRGLSYNSQSGLWIATADSGIVNFDGNNWVKYNSSNSPLVSDQTTAIVVDNNNKKWIGTYSSGIQYISSNMNQWINFTSNNSGLLNDYIKYLDFDNNVGKLWVINGNFSVIPQSFDGLIWKSYDTLANYSNVLWDICFDNQNNVWFGTGNSLAKFKNNEWTFYNSFNSGLPINGQVSSISKDLDGSIWLVNQDLGNISYVNFDGSNWLNLNFEDYPLISNWEFQVVKVDKWGNKWFFADPRRGTSTFLALVYKQGGVVLSADEQIKSQRFNLDNFRLEQNYPNPFNPSTKIRFTVPDVGTGFAQTVLKVYDILGNEVATLVNEEKPAGVYEVEFNVAQVSRPELASGIYFYQLRAGSFVETKKMTLIK</sequence>
<dbReference type="NCBIfam" id="TIGR04183">
    <property type="entry name" value="Por_Secre_tail"/>
    <property type="match status" value="1"/>
</dbReference>